<feature type="region of interest" description="Disordered" evidence="3">
    <location>
        <begin position="216"/>
        <end position="239"/>
    </location>
</feature>
<evidence type="ECO:0000256" key="1">
    <source>
        <dbReference type="ARBA" id="ARBA00009947"/>
    </source>
</evidence>
<dbReference type="EMBL" id="QXGF01000050">
    <property type="protein sequence ID" value="KAE8948415.1"/>
    <property type="molecule type" value="Genomic_DNA"/>
</dbReference>
<feature type="region of interest" description="Disordered" evidence="3">
    <location>
        <begin position="954"/>
        <end position="984"/>
    </location>
</feature>
<feature type="region of interest" description="Disordered" evidence="3">
    <location>
        <begin position="1660"/>
        <end position="1695"/>
    </location>
</feature>
<feature type="region of interest" description="Disordered" evidence="3">
    <location>
        <begin position="1259"/>
        <end position="1296"/>
    </location>
</feature>
<gene>
    <name evidence="4" type="ORF">PF009_g1995</name>
</gene>
<feature type="region of interest" description="Disordered" evidence="3">
    <location>
        <begin position="805"/>
        <end position="825"/>
    </location>
</feature>
<feature type="region of interest" description="Disordered" evidence="3">
    <location>
        <begin position="123"/>
        <end position="161"/>
    </location>
</feature>
<dbReference type="Gene3D" id="1.20.5.1500">
    <property type="match status" value="1"/>
</dbReference>
<proteinExistence type="inferred from homology"/>
<feature type="compositionally biased region" description="Basic and acidic residues" evidence="3">
    <location>
        <begin position="1417"/>
        <end position="1429"/>
    </location>
</feature>
<dbReference type="InterPro" id="IPR037231">
    <property type="entry name" value="NAP-like_sf"/>
</dbReference>
<dbReference type="PANTHER" id="PTHR11875">
    <property type="entry name" value="TESTIS-SPECIFIC Y-ENCODED PROTEIN"/>
    <property type="match status" value="1"/>
</dbReference>
<dbReference type="GO" id="GO:0006334">
    <property type="term" value="P:nucleosome assembly"/>
    <property type="evidence" value="ECO:0007669"/>
    <property type="project" value="InterPro"/>
</dbReference>
<feature type="compositionally biased region" description="Basic and acidic residues" evidence="3">
    <location>
        <begin position="1457"/>
        <end position="1469"/>
    </location>
</feature>
<feature type="region of interest" description="Disordered" evidence="3">
    <location>
        <begin position="64"/>
        <end position="87"/>
    </location>
</feature>
<reference evidence="4 5" key="1">
    <citation type="submission" date="2018-08" db="EMBL/GenBank/DDBJ databases">
        <title>Genomic investigation of the strawberry pathogen Phytophthora fragariae indicates pathogenicity is determined by transcriptional variation in three key races.</title>
        <authorList>
            <person name="Adams T.M."/>
            <person name="Armitage A.D."/>
            <person name="Sobczyk M.K."/>
            <person name="Bates H.J."/>
            <person name="Dunwell J.M."/>
            <person name="Nellist C.F."/>
            <person name="Harrison R.J."/>
        </authorList>
    </citation>
    <scope>NUCLEOTIDE SEQUENCE [LARGE SCALE GENOMIC DNA]</scope>
    <source>
        <strain evidence="4 5">NOV-9</strain>
    </source>
</reference>
<dbReference type="SUPFAM" id="SSF143113">
    <property type="entry name" value="NAP-like"/>
    <property type="match status" value="1"/>
</dbReference>
<feature type="compositionally biased region" description="Polar residues" evidence="3">
    <location>
        <begin position="960"/>
        <end position="974"/>
    </location>
</feature>
<name>A0A6A3FQM6_9STRA</name>
<feature type="compositionally biased region" description="Basic and acidic residues" evidence="3">
    <location>
        <begin position="1381"/>
        <end position="1390"/>
    </location>
</feature>
<evidence type="ECO:0000256" key="2">
    <source>
        <dbReference type="RuleBase" id="RU003876"/>
    </source>
</evidence>
<sequence length="1695" mass="187621">MKRWSFHAVALASGAADEELAAKKELLARLRADATLSSWQRSCSYRVVGRAQLEELVRATHAEEAEARRREERQEAAGVGEGDAAEEEKEDLKAVAVTPALLALAFQRFVARDKREFLAYQQPDSSGAVEGGSGQVQSPVSDKETHGAEDSEGGPDRPPARVYLLVDYPTSLAEVTALLRLGEVGGESQVADGPENLPLLPLIDGVVLLADPTAIRGRNRSSSTNGPRSRGGSVIKTEGATSRMSVMETTVFQTSNAVVKVFYEAAQVGGIEWSDFTFTNVGCSTESSGIKSPEDLEREVVSTVEKIAAQKFAFKNWVASTKFATIPTSSGDDRGPLYKEYESVLDGVFPGSVAVSTVLYAVVEAVATLSPPPMNSSTSAYSYHQTASSNFEEFIEYGDLVGCRIARAQLFHEVLQAEGDPCFLATGRRLDDIERVMWRRSDFPGVGNEGRKAMPRTPQLSEPERSVRDTELATFYESPRFSCWMVHLTRQLLQVEDLLGISWRGKLQSRAFNEHLPRAILAQRIASVLQQNTTDVFSSYYPATDSLLMACLPKTAPGLVQAASWVARDHVRHRPAFKDWKIEQLVSKEYLTPRAEAAAAACVPLSAGQLESVATQSWSMYPADHSVVRLCQTSRGLIWLTVYLHGETFGLRSEYRTPNGGIGMEFTDQHLGKSSPALERNIQFIASFQDESTLQITEGTRRLPKKPDQFPTIAATNSFPNGLIVSACSDGSIIQRCCHSKRNIKTKSAYNTSSDANNAGVQYGEESEAFRVIYGRGSVLRALQCGRKEVLLANGVTRVVQDCKKHRHNSRKRPCNDSELPPPPVTTLTVDPETNALVERRPNGVIIVTLTSGARVAYHVDGTRMYSNAGNTHVLVKKRGFADVCIDVDVNVTAQHHAAGERVAVTKGGLRVRSVVDVYDGTHVEISYNTKVTAQVNGRVTTRKPGGQVIVAKDSGRVEYSSQQPGSAPNPNGSDTKDDDDRDVTSHNGVYYFDCRRGRFQLCDSEQNQFHVDFCGTDEEEGPTIAVDLAGVVSDAEAARYEVDTIPAKAVINEPIPPYVFVLNGDGTGLEILRPQDIAEYLEGVASENQVGEIVDTGYSTTRNHVFLCQLRDSKCPKPLLNDAKLHGEMVALQQPVATAAKYLPSYFAEVKDTSPLQQFTTVRRLQQIQPLSADELAEMHAGWAMWEQWQKEREANKECYKVVDPRQPEVIAQEVAMQKKVLAAYKATRARKKMARQKAREMKARNVPQELSPGMRMETVQEGEEALGGEGEDDDESDDEFGQFGSDMSDDDIGETAEVDDPMELLWSAFSQADTEGRGLLSIAQTRLGVVNVLGIGVTANELTEALVRFKIPYPFNVSFDVFTDLVAFFRSGDESNQDSEGHNSEQGDHIPSLKGMVPAQRKGHGTPRGSAAEAIRARNHDSAKERGQSNNGGNCNLRTEGNHPSMTGPPSPKRQRTDDNKPSEAEQEKLQKVLDSVQKVLDSVQKVLDSVQKVDEELEKENVLQAKEVLVIETKYNAKKRPAYVKRNKLLVEIPHFWKQVFVNHPLVGNYLTEDDEVLMDFLETFDITFVGDDGSFKMEMTFKENPYFSPTTLWKQVKFSEDEEEVEVTASELTWKEKAEMTEESEKFPFFQWFVSTDGDQDVAEIIKEEIWKNPVQFYMMDEDEDEEEEEGEEEEGEGEGDEEEAEGEDKE</sequence>
<evidence type="ECO:0000313" key="5">
    <source>
        <dbReference type="Proteomes" id="UP000429523"/>
    </source>
</evidence>
<dbReference type="InterPro" id="IPR002164">
    <property type="entry name" value="NAP_family"/>
</dbReference>
<accession>A0A6A3FQM6</accession>
<dbReference type="Pfam" id="PF00956">
    <property type="entry name" value="NAP"/>
    <property type="match status" value="1"/>
</dbReference>
<organism evidence="4 5">
    <name type="scientific">Phytophthora fragariae</name>
    <dbReference type="NCBI Taxonomy" id="53985"/>
    <lineage>
        <taxon>Eukaryota</taxon>
        <taxon>Sar</taxon>
        <taxon>Stramenopiles</taxon>
        <taxon>Oomycota</taxon>
        <taxon>Peronosporomycetes</taxon>
        <taxon>Peronosporales</taxon>
        <taxon>Peronosporaceae</taxon>
        <taxon>Phytophthora</taxon>
    </lineage>
</organism>
<comment type="caution">
    <text evidence="4">The sequence shown here is derived from an EMBL/GenBank/DDBJ whole genome shotgun (WGS) entry which is preliminary data.</text>
</comment>
<protein>
    <submittedName>
        <fullName evidence="4">Uncharacterized protein</fullName>
    </submittedName>
</protein>
<dbReference type="GO" id="GO:0005634">
    <property type="term" value="C:nucleus"/>
    <property type="evidence" value="ECO:0007669"/>
    <property type="project" value="InterPro"/>
</dbReference>
<evidence type="ECO:0000313" key="4">
    <source>
        <dbReference type="EMBL" id="KAE8948415.1"/>
    </source>
</evidence>
<feature type="compositionally biased region" description="Acidic residues" evidence="3">
    <location>
        <begin position="1664"/>
        <end position="1695"/>
    </location>
</feature>
<dbReference type="Gene3D" id="3.30.1120.90">
    <property type="entry name" value="Nucleosome assembly protein"/>
    <property type="match status" value="1"/>
</dbReference>
<feature type="compositionally biased region" description="Basic and acidic residues" evidence="3">
    <location>
        <begin position="64"/>
        <end position="75"/>
    </location>
</feature>
<dbReference type="Proteomes" id="UP000429523">
    <property type="component" value="Unassembled WGS sequence"/>
</dbReference>
<feature type="region of interest" description="Disordered" evidence="3">
    <location>
        <begin position="1375"/>
        <end position="1469"/>
    </location>
</feature>
<evidence type="ECO:0000256" key="3">
    <source>
        <dbReference type="SAM" id="MobiDB-lite"/>
    </source>
</evidence>
<feature type="compositionally biased region" description="Polar residues" evidence="3">
    <location>
        <begin position="1430"/>
        <end position="1447"/>
    </location>
</feature>
<feature type="compositionally biased region" description="Basic and acidic residues" evidence="3">
    <location>
        <begin position="141"/>
        <end position="159"/>
    </location>
</feature>
<feature type="compositionally biased region" description="Acidic residues" evidence="3">
    <location>
        <begin position="1262"/>
        <end position="1282"/>
    </location>
</feature>
<comment type="similarity">
    <text evidence="1 2">Belongs to the nucleosome assembly protein (NAP) family.</text>
</comment>